<comment type="caution">
    <text evidence="2">The sequence shown here is derived from an EMBL/GenBank/DDBJ whole genome shotgun (WGS) entry which is preliminary data.</text>
</comment>
<feature type="region of interest" description="Disordered" evidence="1">
    <location>
        <begin position="967"/>
        <end position="991"/>
    </location>
</feature>
<dbReference type="InterPro" id="IPR011990">
    <property type="entry name" value="TPR-like_helical_dom_sf"/>
</dbReference>
<sequence length="991" mass="110783">MCVVITAVVFMLYFGPVIKGILSAPPSHTFWCRYDLKFTTATLVQQRRSLHRLSTHAYRHHESTALQSPLQKAAWRSFSSSSRNQARRFGGFILKMSLTGAAIYFSWSVTTLALIYWHNLNPPQLAGWPEEVREPLVNARAGICFGIEDEILGNLKKAWIAVQNVPTGLLNPDPSVKMLSVAIWFSDQLEKAGQAYRAYEVLCDAVDLYHSRFQTHSLPLTSDSANTLSSADCEERRYLISVLTKLAILAEKYEPAAEGKWLSHALREIIPLLPLCQGLPKALYDVMTSTESLAAVDACFSGISHLVDSSRDLSACSAESQQIENNSAPTHDIPEDEITPEDELLFLPHWCSPDLVSSIVTPIEHLGVYAGKHGDRKIAVDAFRAVIKLFAQQLAPTADNNGQLIRAEVLLRLLKTTNRRMEFYLRQMETANDLTEWTAYLMHAKLDASCIPHYLNLTGLEGPDAKTSVKKVHDRNDIRLAEFALARKNLAIFYEKLGEADFALNLYQASLRCWELSGHHAKYQGMKDVQERIEALKQNIAEEKAAWTAVQNIPIELLNPDPSVKMLSVAIWFSDQLEKAGQAYRAYKVLCDAVDLYQSRFRMYSPPRELPKSGTVMTSSYTRLLRKVENGPTNILGPVNTEEMRYLISVLTKLATLAGMYEPTAEGKWLSHALHELIPLLSHYQDLPKEKVYGVLVRAEDLATVDSCFSGISVLVNSGLNQSDSSAEARKMEDKSSPDHYIPEDEITPEDECLFLPFWCPSDLMSAIAVTIDYLGVYAGKHGNLNVAIDAFYVALLLLSQVYISAAPDHDAGLVGWEVNMRAIEISNHETEIFLRMLEAARYPAVWTGYLKLAATSAARAPKFIREGGVKRLDAKAFGRKVVDRNNISLAVGAVAFKHVAFVLEKLGEPDSALEYYQSSLKFWETSEHHTSHLGMMDVQEHIRTLKWNIAEGKASMEDQMKSMLLKASQEGSERESQDVGSENMDGIKSI</sequence>
<organism evidence="2 3">
    <name type="scientific">Sanghuangporus baumii</name>
    <name type="common">Phellinus baumii</name>
    <dbReference type="NCBI Taxonomy" id="108892"/>
    <lineage>
        <taxon>Eukaryota</taxon>
        <taxon>Fungi</taxon>
        <taxon>Dikarya</taxon>
        <taxon>Basidiomycota</taxon>
        <taxon>Agaricomycotina</taxon>
        <taxon>Agaricomycetes</taxon>
        <taxon>Hymenochaetales</taxon>
        <taxon>Hymenochaetaceae</taxon>
        <taxon>Sanghuangporus</taxon>
    </lineage>
</organism>
<name>A0A9Q5N3I9_SANBA</name>
<dbReference type="EMBL" id="LNZH02000192">
    <property type="protein sequence ID" value="OCB87420.1"/>
    <property type="molecule type" value="Genomic_DNA"/>
</dbReference>
<reference evidence="2" key="1">
    <citation type="submission" date="2016-06" db="EMBL/GenBank/DDBJ databases">
        <title>Draft Genome sequence of the fungus Inonotus baumii.</title>
        <authorList>
            <person name="Zhu H."/>
            <person name="Lin W."/>
        </authorList>
    </citation>
    <scope>NUCLEOTIDE SEQUENCE</scope>
    <source>
        <strain evidence="2">821</strain>
    </source>
</reference>
<evidence type="ECO:0000313" key="2">
    <source>
        <dbReference type="EMBL" id="OCB87420.1"/>
    </source>
</evidence>
<evidence type="ECO:0000313" key="3">
    <source>
        <dbReference type="Proteomes" id="UP000757232"/>
    </source>
</evidence>
<dbReference type="OrthoDB" id="10050400at2759"/>
<dbReference type="AlphaFoldDB" id="A0A9Q5N3I9"/>
<dbReference type="SMART" id="SM00028">
    <property type="entry name" value="TPR"/>
    <property type="match status" value="3"/>
</dbReference>
<dbReference type="InterPro" id="IPR019734">
    <property type="entry name" value="TPR_rpt"/>
</dbReference>
<proteinExistence type="predicted"/>
<dbReference type="SUPFAM" id="SSF48452">
    <property type="entry name" value="TPR-like"/>
    <property type="match status" value="1"/>
</dbReference>
<accession>A0A9Q5N3I9</accession>
<gene>
    <name evidence="2" type="ORF">A7U60_g5560</name>
</gene>
<dbReference type="Proteomes" id="UP000757232">
    <property type="component" value="Unassembled WGS sequence"/>
</dbReference>
<evidence type="ECO:0000256" key="1">
    <source>
        <dbReference type="SAM" id="MobiDB-lite"/>
    </source>
</evidence>
<protein>
    <submittedName>
        <fullName evidence="2">Uncharacterized protein</fullName>
    </submittedName>
</protein>
<keyword evidence="3" id="KW-1185">Reference proteome</keyword>